<accession>A0AA40G6D9</accession>
<organism evidence="2 3">
    <name type="scientific">Melipona bicolor</name>
    <dbReference type="NCBI Taxonomy" id="60889"/>
    <lineage>
        <taxon>Eukaryota</taxon>
        <taxon>Metazoa</taxon>
        <taxon>Ecdysozoa</taxon>
        <taxon>Arthropoda</taxon>
        <taxon>Hexapoda</taxon>
        <taxon>Insecta</taxon>
        <taxon>Pterygota</taxon>
        <taxon>Neoptera</taxon>
        <taxon>Endopterygota</taxon>
        <taxon>Hymenoptera</taxon>
        <taxon>Apocrita</taxon>
        <taxon>Aculeata</taxon>
        <taxon>Apoidea</taxon>
        <taxon>Anthophila</taxon>
        <taxon>Apidae</taxon>
        <taxon>Melipona</taxon>
    </lineage>
</organism>
<name>A0AA40G6D9_9HYME</name>
<reference evidence="2" key="1">
    <citation type="submission" date="2021-10" db="EMBL/GenBank/DDBJ databases">
        <title>Melipona bicolor Genome sequencing and assembly.</title>
        <authorList>
            <person name="Araujo N.S."/>
            <person name="Arias M.C."/>
        </authorList>
    </citation>
    <scope>NUCLEOTIDE SEQUENCE</scope>
    <source>
        <strain evidence="2">USP_2M_L1-L4_2017</strain>
        <tissue evidence="2">Whole body</tissue>
    </source>
</reference>
<sequence>MIERNNRNTRREIPKHQQAAREAVERRLNSTRVKIMNRRAEREEDWERELEAELKDYEVVTGNEERNTVTTPVRSGDVLDKDWERQIDELLANDDEEGDLK</sequence>
<feature type="region of interest" description="Disordered" evidence="1">
    <location>
        <begin position="1"/>
        <end position="25"/>
    </location>
</feature>
<dbReference type="Proteomes" id="UP001177670">
    <property type="component" value="Unassembled WGS sequence"/>
</dbReference>
<evidence type="ECO:0000313" key="3">
    <source>
        <dbReference type="Proteomes" id="UP001177670"/>
    </source>
</evidence>
<dbReference type="AlphaFoldDB" id="A0AA40G6D9"/>
<protein>
    <submittedName>
        <fullName evidence="2">Uncharacterized protein</fullName>
    </submittedName>
</protein>
<gene>
    <name evidence="2" type="ORF">K0M31_017815</name>
</gene>
<evidence type="ECO:0000313" key="2">
    <source>
        <dbReference type="EMBL" id="KAK1131538.1"/>
    </source>
</evidence>
<feature type="compositionally biased region" description="Basic and acidic residues" evidence="1">
    <location>
        <begin position="1"/>
        <end position="15"/>
    </location>
</feature>
<evidence type="ECO:0000256" key="1">
    <source>
        <dbReference type="SAM" id="MobiDB-lite"/>
    </source>
</evidence>
<keyword evidence="3" id="KW-1185">Reference proteome</keyword>
<comment type="caution">
    <text evidence="2">The sequence shown here is derived from an EMBL/GenBank/DDBJ whole genome shotgun (WGS) entry which is preliminary data.</text>
</comment>
<dbReference type="EMBL" id="JAHYIQ010000006">
    <property type="protein sequence ID" value="KAK1131538.1"/>
    <property type="molecule type" value="Genomic_DNA"/>
</dbReference>
<proteinExistence type="predicted"/>